<evidence type="ECO:0000256" key="1">
    <source>
        <dbReference type="ARBA" id="ARBA00022729"/>
    </source>
</evidence>
<dbReference type="Pfam" id="PF18911">
    <property type="entry name" value="PKD_4"/>
    <property type="match status" value="2"/>
</dbReference>
<organism evidence="5 6">
    <name type="scientific">Catenulispora pinistramenti</name>
    <dbReference type="NCBI Taxonomy" id="2705254"/>
    <lineage>
        <taxon>Bacteria</taxon>
        <taxon>Bacillati</taxon>
        <taxon>Actinomycetota</taxon>
        <taxon>Actinomycetes</taxon>
        <taxon>Catenulisporales</taxon>
        <taxon>Catenulisporaceae</taxon>
        <taxon>Catenulispora</taxon>
    </lineage>
</organism>
<reference evidence="5 6" key="1">
    <citation type="submission" date="2020-02" db="EMBL/GenBank/DDBJ databases">
        <title>Acidophilic actinobacteria isolated from forest soil.</title>
        <authorList>
            <person name="Golinska P."/>
        </authorList>
    </citation>
    <scope>NUCLEOTIDE SEQUENCE [LARGE SCALE GENOMIC DNA]</scope>
    <source>
        <strain evidence="5 6">NL8</strain>
    </source>
</reference>
<dbReference type="InterPro" id="IPR022409">
    <property type="entry name" value="PKD/Chitinase_dom"/>
</dbReference>
<comment type="caution">
    <text evidence="5">The sequence shown here is derived from an EMBL/GenBank/DDBJ whole genome shotgun (WGS) entry which is preliminary data.</text>
</comment>
<dbReference type="SMART" id="SM00560">
    <property type="entry name" value="LamGL"/>
    <property type="match status" value="1"/>
</dbReference>
<dbReference type="CDD" id="cd00161">
    <property type="entry name" value="beta-trefoil_Ricin-like"/>
    <property type="match status" value="1"/>
</dbReference>
<dbReference type="CDD" id="cd00146">
    <property type="entry name" value="PKD"/>
    <property type="match status" value="2"/>
</dbReference>
<keyword evidence="6" id="KW-1185">Reference proteome</keyword>
<keyword evidence="1" id="KW-0732">Signal</keyword>
<feature type="compositionally biased region" description="Polar residues" evidence="3">
    <location>
        <begin position="34"/>
        <end position="49"/>
    </location>
</feature>
<dbReference type="SUPFAM" id="SSF49899">
    <property type="entry name" value="Concanavalin A-like lectins/glucanases"/>
    <property type="match status" value="1"/>
</dbReference>
<dbReference type="Pfam" id="PF13385">
    <property type="entry name" value="Laminin_G_3"/>
    <property type="match status" value="1"/>
</dbReference>
<evidence type="ECO:0000256" key="2">
    <source>
        <dbReference type="ARBA" id="ARBA00023157"/>
    </source>
</evidence>
<evidence type="ECO:0000313" key="5">
    <source>
        <dbReference type="EMBL" id="MBS2545294.1"/>
    </source>
</evidence>
<gene>
    <name evidence="5" type="ORF">KGQ19_00280</name>
</gene>
<dbReference type="PROSITE" id="PS50231">
    <property type="entry name" value="RICIN_B_LECTIN"/>
    <property type="match status" value="1"/>
</dbReference>
<dbReference type="Gene3D" id="2.80.10.50">
    <property type="match status" value="1"/>
</dbReference>
<dbReference type="SUPFAM" id="SSF50370">
    <property type="entry name" value="Ricin B-like lectins"/>
    <property type="match status" value="1"/>
</dbReference>
<dbReference type="RefSeq" id="WP_212006964.1">
    <property type="nucleotide sequence ID" value="NZ_JAAFYZ010000002.1"/>
</dbReference>
<dbReference type="SMART" id="SM00458">
    <property type="entry name" value="RICIN"/>
    <property type="match status" value="1"/>
</dbReference>
<dbReference type="PROSITE" id="PS50093">
    <property type="entry name" value="PKD"/>
    <property type="match status" value="2"/>
</dbReference>
<dbReference type="InterPro" id="IPR000772">
    <property type="entry name" value="Ricin_B_lectin"/>
</dbReference>
<proteinExistence type="predicted"/>
<dbReference type="SMART" id="SM00089">
    <property type="entry name" value="PKD"/>
    <property type="match status" value="2"/>
</dbReference>
<dbReference type="Gene3D" id="2.60.40.10">
    <property type="entry name" value="Immunoglobulins"/>
    <property type="match status" value="2"/>
</dbReference>
<dbReference type="Pfam" id="PF00652">
    <property type="entry name" value="Ricin_B_lectin"/>
    <property type="match status" value="1"/>
</dbReference>
<dbReference type="EMBL" id="JAAFYZ010000002">
    <property type="protein sequence ID" value="MBS2545294.1"/>
    <property type="molecule type" value="Genomic_DNA"/>
</dbReference>
<dbReference type="InterPro" id="IPR006558">
    <property type="entry name" value="LamG-like"/>
</dbReference>
<sequence length="1247" mass="126736">MLSAASTAAAAVPAAGRPTPAPPKHTASGHVKQGSVTPHATATGANPPTFQSAVFPGIGQHLSSYPQTGTAGTITVSATAATTPIDHFLWALNATANDAGTGNCTNLTDAACGTAAATGGLNATATISLATGTGDGERWGTNTLYAAAVDSAGNISPYARYDFFLAQAFTPVSFGNVTGDGIPNLMGVDASGNLVVYPANLDPAGSVNAIQAATATAAPNGKSWASALFTHRGSERVQPTDDLFAWDADSGGNGHLYYYLNSQIASATTQPGYQPPLTPDQFSQTQRVTITRPTCTPSIQTGLCAGYDSTWNSVKQVIALGPTNGGCTITAPTTACKTSLITVEKDGTDATRVWLFSPAGSGQLRNPILLSTSTPDWDWSTVQVIAPGNATGHPGGPGGLSDLWAKAPDGTLWQFANHSDTGTLGSGLADLTARQQLGSTGEFSHYTWISSAGDLNGDSHPDLWAMTPDGQINVINGPIGTALGAQTLTSATAVGWNSTSGTTKLQGQAANTIAGQVLSSITGGPSGQRCLDDLQGSLTPATAVIELWDCNATWPQQWSFAADGTIQLMGSAPATPPNLCLDTGGQLAQGTKITLNSCGGATDGFQTWRLLPSPSAASKYWIFNPASGLCLEDTQASTTNGNPLQLDQCLDNAAQQWALPTGTNETQTAEAESMTGTAENGTMQIQTSCCGVNWSNGAQEFFTSTVSDASLTLNYYVANAGDYQVAPILTMAPDYGEFDLVVDGQQLGREYDSFQASGVSAKVVDLGAFTLAAGTHTFLFHVNLTNPASTGNRYNLGVDALNLIPITGFGPTAGLSLSPTSGVTPLTITADASSSYGGNGRLASYTFDFGDGTAAVTTTTPTATHVYGTAGTYSVKATATDFEGNPGSTTTLVTLTGGPTGWWKLADGAGSTAADSSPPGNHPATLSTSGVSWGTSYATFAGTGGTISTTGPVLDTTKSFTIAAWVNAASLGTGTQTVLVQQAGTASGFYLEYNGSTWQFARALSDTTNSSTASIAAGSPAVAGVWAQLIGTYDASAGTMTFYVNGQQVGTATDTSPIASTGPLVIGQGFYNGTPDNFFSGSVADVRTYPKAFDQTLANWLYTSSGFTTPPIAALSTPASTTAGASITADASNTAPGAPPITGYVFDFGDGTVLPSQTAATATHIYNTPGTYTIKVTASNATGSSTTTSNITVTNGPASHRKLNGNNVATAQNSAGANTASPSYAAATWPTYHSAAAFNEGSGLGNL</sequence>
<evidence type="ECO:0000256" key="3">
    <source>
        <dbReference type="SAM" id="MobiDB-lite"/>
    </source>
</evidence>
<feature type="domain" description="PKD" evidence="4">
    <location>
        <begin position="811"/>
        <end position="900"/>
    </location>
</feature>
<feature type="compositionally biased region" description="Low complexity" evidence="3">
    <location>
        <begin position="1"/>
        <end position="18"/>
    </location>
</feature>
<accession>A0ABS5KGI5</accession>
<protein>
    <submittedName>
        <fullName evidence="5">PKD domain-containing protein</fullName>
    </submittedName>
</protein>
<evidence type="ECO:0000313" key="6">
    <source>
        <dbReference type="Proteomes" id="UP000730482"/>
    </source>
</evidence>
<dbReference type="InterPro" id="IPR035992">
    <property type="entry name" value="Ricin_B-like_lectins"/>
</dbReference>
<dbReference type="InterPro" id="IPR000601">
    <property type="entry name" value="PKD_dom"/>
</dbReference>
<dbReference type="InterPro" id="IPR013320">
    <property type="entry name" value="ConA-like_dom_sf"/>
</dbReference>
<feature type="domain" description="PKD" evidence="4">
    <location>
        <begin position="1110"/>
        <end position="1194"/>
    </location>
</feature>
<keyword evidence="2" id="KW-1015">Disulfide bond</keyword>
<dbReference type="Proteomes" id="UP000730482">
    <property type="component" value="Unassembled WGS sequence"/>
</dbReference>
<name>A0ABS5KGI5_9ACTN</name>
<dbReference type="SUPFAM" id="SSF49299">
    <property type="entry name" value="PKD domain"/>
    <property type="match status" value="2"/>
</dbReference>
<dbReference type="Gene3D" id="2.60.120.200">
    <property type="match status" value="1"/>
</dbReference>
<feature type="region of interest" description="Disordered" evidence="3">
    <location>
        <begin position="1"/>
        <end position="49"/>
    </location>
</feature>
<dbReference type="InterPro" id="IPR013783">
    <property type="entry name" value="Ig-like_fold"/>
</dbReference>
<evidence type="ECO:0000259" key="4">
    <source>
        <dbReference type="PROSITE" id="PS50093"/>
    </source>
</evidence>
<dbReference type="InterPro" id="IPR035986">
    <property type="entry name" value="PKD_dom_sf"/>
</dbReference>